<reference evidence="7" key="1">
    <citation type="submission" date="2019-05" db="EMBL/GenBank/DDBJ databases">
        <title>Annotation for the trematode Fasciolopsis buski.</title>
        <authorList>
            <person name="Choi Y.-J."/>
        </authorList>
    </citation>
    <scope>NUCLEOTIDE SEQUENCE</scope>
    <source>
        <strain evidence="7">HT</strain>
        <tissue evidence="7">Whole worm</tissue>
    </source>
</reference>
<sequence length="557" mass="61806">ELSDAVVASGTLKLVLPFVDTHSPIEFAHNQLTAAFSCACTRKPESSGDNELGISNFKSGQVKAKSCGSCYIGAEKSWLERLLPALDGQRLEARALAAFHFVVEATLKSDAGRVQVFYEINAVNKLHEVACRLSPLESELAGLALQLLGEPVPYRLNPQVPLWTPDDVQCWLTRAGFVQLVPKFAELRVDGDLLLCLDELMLCNDLDIHNGIVRMRLMRELKRLKSEADYSTLDPSDLGGWLAWANSLAPGPRLPNMDVVASTSSNATSTALVPVNSLTSVMPKWHSSALIPPQLNTSTDLIQYTYALLKAGIDRSLLPFVTESSLSEDCRVTNAIHRARILSAIQFESGQFDSGDSDWPPMERTLDCFISYRRINGSPLASLLKVHLELRRYRVFLDIDRLPAGNFKESLLHSIRSSTNFLLVLTSKALDRCVADEGGEDWVHREIACALQSKCNIIPITDNFIWPEPDKLPEDIRSVTEYNAVNWSHEYQDACIDKVEKFMIKPVDKTPSVSVSSRRRVSNASQNQYQPSIVTLHSSSPSFTTITNPFGDCVQSR</sequence>
<evidence type="ECO:0000259" key="5">
    <source>
        <dbReference type="PROSITE" id="PS50104"/>
    </source>
</evidence>
<dbReference type="Pfam" id="PF13676">
    <property type="entry name" value="TIR_2"/>
    <property type="match status" value="1"/>
</dbReference>
<dbReference type="GO" id="GO:0007165">
    <property type="term" value="P:signal transduction"/>
    <property type="evidence" value="ECO:0007669"/>
    <property type="project" value="InterPro"/>
</dbReference>
<protein>
    <submittedName>
        <fullName evidence="7">Sterile alpha and TIR motif-containing protein 1</fullName>
    </submittedName>
</protein>
<dbReference type="InterPro" id="IPR001660">
    <property type="entry name" value="SAM"/>
</dbReference>
<dbReference type="SUPFAM" id="SSF52200">
    <property type="entry name" value="Toll/Interleukin receptor TIR domain"/>
    <property type="match status" value="1"/>
</dbReference>
<proteinExistence type="predicted"/>
<dbReference type="Gene3D" id="3.40.50.10140">
    <property type="entry name" value="Toll/interleukin-1 receptor homology (TIR) domain"/>
    <property type="match status" value="1"/>
</dbReference>
<feature type="non-terminal residue" evidence="7">
    <location>
        <position position="557"/>
    </location>
</feature>
<evidence type="ECO:0000256" key="1">
    <source>
        <dbReference type="ARBA" id="ARBA00004496"/>
    </source>
</evidence>
<comment type="caution">
    <text evidence="7">The sequence shown here is derived from an EMBL/GenBank/DDBJ whole genome shotgun (WGS) entry which is preliminary data.</text>
</comment>
<dbReference type="InterPro" id="IPR035897">
    <property type="entry name" value="Toll_tir_struct_dom_sf"/>
</dbReference>
<keyword evidence="8" id="KW-1185">Reference proteome</keyword>
<evidence type="ECO:0000256" key="3">
    <source>
        <dbReference type="ARBA" id="ARBA00022737"/>
    </source>
</evidence>
<dbReference type="SMART" id="SM00255">
    <property type="entry name" value="TIR"/>
    <property type="match status" value="1"/>
</dbReference>
<evidence type="ECO:0000259" key="6">
    <source>
        <dbReference type="PROSITE" id="PS50105"/>
    </source>
</evidence>
<keyword evidence="4" id="KW-0378">Hydrolase</keyword>
<dbReference type="SMART" id="SM00454">
    <property type="entry name" value="SAM"/>
    <property type="match status" value="2"/>
</dbReference>
<accession>A0A8E0S3Y3</accession>
<feature type="domain" description="TIR" evidence="5">
    <location>
        <begin position="364"/>
        <end position="507"/>
    </location>
</feature>
<evidence type="ECO:0000256" key="2">
    <source>
        <dbReference type="ARBA" id="ARBA00022490"/>
    </source>
</evidence>
<dbReference type="PANTHER" id="PTHR22998:SF1">
    <property type="entry name" value="NAD(+) HYDROLASE SARM1"/>
    <property type="match status" value="1"/>
</dbReference>
<dbReference type="GO" id="GO:0048678">
    <property type="term" value="P:response to axon injury"/>
    <property type="evidence" value="ECO:0007669"/>
    <property type="project" value="InterPro"/>
</dbReference>
<evidence type="ECO:0000313" key="8">
    <source>
        <dbReference type="Proteomes" id="UP000728185"/>
    </source>
</evidence>
<dbReference type="Pfam" id="PF07647">
    <property type="entry name" value="SAM_2"/>
    <property type="match status" value="2"/>
</dbReference>
<dbReference type="InterPro" id="IPR039184">
    <property type="entry name" value="SARM1"/>
</dbReference>
<comment type="subcellular location">
    <subcellularLocation>
        <location evidence="1">Cytoplasm</location>
    </subcellularLocation>
</comment>
<dbReference type="Gene3D" id="1.10.150.50">
    <property type="entry name" value="Transcription Factor, Ets-1"/>
    <property type="match status" value="2"/>
</dbReference>
<evidence type="ECO:0000256" key="4">
    <source>
        <dbReference type="ARBA" id="ARBA00022801"/>
    </source>
</evidence>
<dbReference type="GO" id="GO:0005737">
    <property type="term" value="C:cytoplasm"/>
    <property type="evidence" value="ECO:0007669"/>
    <property type="project" value="UniProtKB-SubCell"/>
</dbReference>
<organism evidence="7 8">
    <name type="scientific">Fasciolopsis buskii</name>
    <dbReference type="NCBI Taxonomy" id="27845"/>
    <lineage>
        <taxon>Eukaryota</taxon>
        <taxon>Metazoa</taxon>
        <taxon>Spiralia</taxon>
        <taxon>Lophotrochozoa</taxon>
        <taxon>Platyhelminthes</taxon>
        <taxon>Trematoda</taxon>
        <taxon>Digenea</taxon>
        <taxon>Plagiorchiida</taxon>
        <taxon>Echinostomata</taxon>
        <taxon>Echinostomatoidea</taxon>
        <taxon>Fasciolidae</taxon>
        <taxon>Fasciolopsis</taxon>
    </lineage>
</organism>
<dbReference type="PROSITE" id="PS50104">
    <property type="entry name" value="TIR"/>
    <property type="match status" value="1"/>
</dbReference>
<dbReference type="GO" id="GO:0035591">
    <property type="term" value="F:signaling adaptor activity"/>
    <property type="evidence" value="ECO:0007669"/>
    <property type="project" value="InterPro"/>
</dbReference>
<name>A0A8E0S3Y3_9TREM</name>
<keyword evidence="2" id="KW-0963">Cytoplasm</keyword>
<dbReference type="PROSITE" id="PS50105">
    <property type="entry name" value="SAM_DOMAIN"/>
    <property type="match status" value="1"/>
</dbReference>
<dbReference type="GO" id="GO:0030425">
    <property type="term" value="C:dendrite"/>
    <property type="evidence" value="ECO:0007669"/>
    <property type="project" value="TreeGrafter"/>
</dbReference>
<feature type="domain" description="SAM" evidence="6">
    <location>
        <begin position="163"/>
        <end position="227"/>
    </location>
</feature>
<dbReference type="InterPro" id="IPR000157">
    <property type="entry name" value="TIR_dom"/>
</dbReference>
<gene>
    <name evidence="7" type="ORF">FBUS_07645</name>
</gene>
<evidence type="ECO:0000313" key="7">
    <source>
        <dbReference type="EMBL" id="KAA0198668.1"/>
    </source>
</evidence>
<dbReference type="EMBL" id="LUCM01001585">
    <property type="protein sequence ID" value="KAA0198668.1"/>
    <property type="molecule type" value="Genomic_DNA"/>
</dbReference>
<dbReference type="PANTHER" id="PTHR22998">
    <property type="entry name" value="SARM1"/>
    <property type="match status" value="1"/>
</dbReference>
<dbReference type="OrthoDB" id="202764at2759"/>
<dbReference type="GO" id="GO:0003953">
    <property type="term" value="F:NAD+ nucleosidase activity"/>
    <property type="evidence" value="ECO:0007669"/>
    <property type="project" value="InterPro"/>
</dbReference>
<keyword evidence="3" id="KW-0677">Repeat</keyword>
<dbReference type="GO" id="GO:0034128">
    <property type="term" value="P:negative regulation of MyD88-independent toll-like receptor signaling pathway"/>
    <property type="evidence" value="ECO:0007669"/>
    <property type="project" value="InterPro"/>
</dbReference>
<dbReference type="SUPFAM" id="SSF47769">
    <property type="entry name" value="SAM/Pointed domain"/>
    <property type="match status" value="2"/>
</dbReference>
<dbReference type="InterPro" id="IPR013761">
    <property type="entry name" value="SAM/pointed_sf"/>
</dbReference>
<dbReference type="Proteomes" id="UP000728185">
    <property type="component" value="Unassembled WGS sequence"/>
</dbReference>
<dbReference type="AlphaFoldDB" id="A0A8E0S3Y3"/>